<keyword evidence="9 10" id="KW-0998">Cell outer membrane</keyword>
<dbReference type="InterPro" id="IPR012910">
    <property type="entry name" value="Plug_dom"/>
</dbReference>
<evidence type="ECO:0000256" key="3">
    <source>
        <dbReference type="ARBA" id="ARBA00022452"/>
    </source>
</evidence>
<dbReference type="InterPro" id="IPR037066">
    <property type="entry name" value="Plug_dom_sf"/>
</dbReference>
<protein>
    <submittedName>
        <fullName evidence="15">TonB-dependent receptor</fullName>
    </submittedName>
</protein>
<dbReference type="GO" id="GO:0009279">
    <property type="term" value="C:cell outer membrane"/>
    <property type="evidence" value="ECO:0007669"/>
    <property type="project" value="UniProtKB-SubCell"/>
</dbReference>
<keyword evidence="2 10" id="KW-0813">Transport</keyword>
<feature type="domain" description="TonB-dependent receptor plug" evidence="14">
    <location>
        <begin position="117"/>
        <end position="226"/>
    </location>
</feature>
<evidence type="ECO:0000256" key="7">
    <source>
        <dbReference type="ARBA" id="ARBA00023136"/>
    </source>
</evidence>
<dbReference type="Pfam" id="PF07715">
    <property type="entry name" value="Plug"/>
    <property type="match status" value="1"/>
</dbReference>
<keyword evidence="3 10" id="KW-1134">Transmembrane beta strand</keyword>
<keyword evidence="12" id="KW-1133">Transmembrane helix</keyword>
<gene>
    <name evidence="15" type="ORF">ENW96_06935</name>
</gene>
<dbReference type="GO" id="GO:0044718">
    <property type="term" value="P:siderophore transmembrane transport"/>
    <property type="evidence" value="ECO:0007669"/>
    <property type="project" value="TreeGrafter"/>
</dbReference>
<evidence type="ECO:0000256" key="10">
    <source>
        <dbReference type="PROSITE-ProRule" id="PRU01360"/>
    </source>
</evidence>
<sequence length="824" mass="93078">MKAWRREPPGFHGFFWLTWNVWKKRKRQPPDQECLPFPGPPPDGDLRPWFFLSEWGPTCKGRKEKKYMARGFLNLFLGFLLVLSESLVSGPILWAAETAEVLPELVVTATKTERSPEDVPASITVITSKDIERQNIQLADEALKQVPSTFTRRGKGWMDTLAAVNLRGFPADSQKRTLVLLDGQDISTGYTNRVTWSSIPVENIERIEVVRGPFSALYGGTAMGGVINIITKTPKKLEMQTSAGYASYDTWNYYMSVGNRWQDKVSFQVNYKYMVTDGYPANLVTKTASKGSATPQVVGWQPTRTTTGSSTYIIGDTGDNSWFSHVASAKVSWDVAPGHKINFFSLFNWNGYDYGLFHSYLRNSATGAPVFSGTLGLFGTSPPLKFSNLKKGTFLSGNGREFTQVYHLDSEHRLWDTTILKLRAGFLYQPDNWYTTPDSTQATARGGPGKLSSTPSYSWGGEMQLDHPVGTKQLFTGGLVYKKSWAGTEEFNLQNWTDPDQKGLRTYQAKGSDHNLGLYLQDEITWHPKFTTVLGMRLDWWQTYGGMYQVSATAPKVHLPSRDKWSLNPKFALLYRPWDRLSLRASVGTAFRPPNVYELYRTWVSSSGHIYKGNPSLKPERNLGWEAGVTLKLFKGNTLTATVFQNFVDDLIYRVTDPADPSGKTSTYQNAAKAQILGLEMEVTQKLFRWLEVFGNTTLLDPRIRKNPLDPNSVGKNITYVPRQQFNCGLNLHYGMININLTGHYVSKLYTRSDNRDTVSRVPGSYDPFFTLDAKLTVMPLQKLNPALGKSFVSVAVNNILDRRYFYYYLTPGRTVWTQVGLKY</sequence>
<dbReference type="PANTHER" id="PTHR30069">
    <property type="entry name" value="TONB-DEPENDENT OUTER MEMBRANE RECEPTOR"/>
    <property type="match status" value="1"/>
</dbReference>
<evidence type="ECO:0000259" key="14">
    <source>
        <dbReference type="Pfam" id="PF07715"/>
    </source>
</evidence>
<reference evidence="15" key="1">
    <citation type="journal article" date="2020" name="mSystems">
        <title>Genome- and Community-Level Interaction Insights into Carbon Utilization and Element Cycling Functions of Hydrothermarchaeota in Hydrothermal Sediment.</title>
        <authorList>
            <person name="Zhou Z."/>
            <person name="Liu Y."/>
            <person name="Xu W."/>
            <person name="Pan J."/>
            <person name="Luo Z.H."/>
            <person name="Li M."/>
        </authorList>
    </citation>
    <scope>NUCLEOTIDE SEQUENCE [LARGE SCALE GENOMIC DNA]</scope>
    <source>
        <strain evidence="15">SpSt-897</strain>
    </source>
</reference>
<evidence type="ECO:0000256" key="2">
    <source>
        <dbReference type="ARBA" id="ARBA00022448"/>
    </source>
</evidence>
<dbReference type="PANTHER" id="PTHR30069:SF29">
    <property type="entry name" value="HEMOGLOBIN AND HEMOGLOBIN-HAPTOGLOBIN-BINDING PROTEIN 1-RELATED"/>
    <property type="match status" value="1"/>
</dbReference>
<dbReference type="CDD" id="cd01347">
    <property type="entry name" value="ligand_gated_channel"/>
    <property type="match status" value="1"/>
</dbReference>
<evidence type="ECO:0000259" key="13">
    <source>
        <dbReference type="Pfam" id="PF00593"/>
    </source>
</evidence>
<keyword evidence="8 15" id="KW-0675">Receptor</keyword>
<dbReference type="AlphaFoldDB" id="A0A7C3ZBT9"/>
<evidence type="ECO:0000256" key="8">
    <source>
        <dbReference type="ARBA" id="ARBA00023170"/>
    </source>
</evidence>
<keyword evidence="6 11" id="KW-0798">TonB box</keyword>
<organism evidence="15">
    <name type="scientific">Desulfobacca acetoxidans</name>
    <dbReference type="NCBI Taxonomy" id="60893"/>
    <lineage>
        <taxon>Bacteria</taxon>
        <taxon>Pseudomonadati</taxon>
        <taxon>Thermodesulfobacteriota</taxon>
        <taxon>Desulfobaccia</taxon>
        <taxon>Desulfobaccales</taxon>
        <taxon>Desulfobaccaceae</taxon>
        <taxon>Desulfobacca</taxon>
    </lineage>
</organism>
<evidence type="ECO:0000313" key="15">
    <source>
        <dbReference type="EMBL" id="HGF34111.1"/>
    </source>
</evidence>
<name>A0A7C3ZBT9_9BACT</name>
<dbReference type="Gene3D" id="2.40.170.20">
    <property type="entry name" value="TonB-dependent receptor, beta-barrel domain"/>
    <property type="match status" value="1"/>
</dbReference>
<feature type="domain" description="TonB-dependent receptor-like beta-barrel" evidence="13">
    <location>
        <begin position="348"/>
        <end position="799"/>
    </location>
</feature>
<evidence type="ECO:0000256" key="5">
    <source>
        <dbReference type="ARBA" id="ARBA00022729"/>
    </source>
</evidence>
<keyword evidence="7 10" id="KW-0472">Membrane</keyword>
<comment type="caution">
    <text evidence="15">The sequence shown here is derived from an EMBL/GenBank/DDBJ whole genome shotgun (WGS) entry which is preliminary data.</text>
</comment>
<dbReference type="InterPro" id="IPR000531">
    <property type="entry name" value="Beta-barrel_TonB"/>
</dbReference>
<evidence type="ECO:0000256" key="11">
    <source>
        <dbReference type="RuleBase" id="RU003357"/>
    </source>
</evidence>
<feature type="transmembrane region" description="Helical" evidence="12">
    <location>
        <begin position="72"/>
        <end position="94"/>
    </location>
</feature>
<comment type="subcellular location">
    <subcellularLocation>
        <location evidence="1 10">Cell outer membrane</location>
        <topology evidence="1 10">Multi-pass membrane protein</topology>
    </subcellularLocation>
</comment>
<proteinExistence type="inferred from homology"/>
<keyword evidence="4 10" id="KW-0812">Transmembrane</keyword>
<evidence type="ECO:0000256" key="6">
    <source>
        <dbReference type="ARBA" id="ARBA00023077"/>
    </source>
</evidence>
<accession>A0A7C3ZBT9</accession>
<evidence type="ECO:0000256" key="4">
    <source>
        <dbReference type="ARBA" id="ARBA00022692"/>
    </source>
</evidence>
<keyword evidence="5" id="KW-0732">Signal</keyword>
<dbReference type="EMBL" id="DTMF01000176">
    <property type="protein sequence ID" value="HGF34111.1"/>
    <property type="molecule type" value="Genomic_DNA"/>
</dbReference>
<comment type="similarity">
    <text evidence="10 11">Belongs to the TonB-dependent receptor family.</text>
</comment>
<evidence type="ECO:0000256" key="1">
    <source>
        <dbReference type="ARBA" id="ARBA00004571"/>
    </source>
</evidence>
<dbReference type="Pfam" id="PF00593">
    <property type="entry name" value="TonB_dep_Rec_b-barrel"/>
    <property type="match status" value="1"/>
</dbReference>
<evidence type="ECO:0000256" key="9">
    <source>
        <dbReference type="ARBA" id="ARBA00023237"/>
    </source>
</evidence>
<dbReference type="PROSITE" id="PS52016">
    <property type="entry name" value="TONB_DEPENDENT_REC_3"/>
    <property type="match status" value="1"/>
</dbReference>
<dbReference type="InterPro" id="IPR036942">
    <property type="entry name" value="Beta-barrel_TonB_sf"/>
</dbReference>
<dbReference type="SUPFAM" id="SSF56935">
    <property type="entry name" value="Porins"/>
    <property type="match status" value="1"/>
</dbReference>
<dbReference type="InterPro" id="IPR039426">
    <property type="entry name" value="TonB-dep_rcpt-like"/>
</dbReference>
<dbReference type="Gene3D" id="2.170.130.10">
    <property type="entry name" value="TonB-dependent receptor, plug domain"/>
    <property type="match status" value="1"/>
</dbReference>
<evidence type="ECO:0000256" key="12">
    <source>
        <dbReference type="SAM" id="Phobius"/>
    </source>
</evidence>
<dbReference type="GO" id="GO:0015344">
    <property type="term" value="F:siderophore uptake transmembrane transporter activity"/>
    <property type="evidence" value="ECO:0007669"/>
    <property type="project" value="TreeGrafter"/>
</dbReference>